<comment type="caution">
    <text evidence="1">The sequence shown here is derived from an EMBL/GenBank/DDBJ whole genome shotgun (WGS) entry which is preliminary data.</text>
</comment>
<keyword evidence="2" id="KW-1185">Reference proteome</keyword>
<dbReference type="EMBL" id="JBBKAM010000005">
    <property type="protein sequence ID" value="MEJ8646471.1"/>
    <property type="molecule type" value="Genomic_DNA"/>
</dbReference>
<proteinExistence type="predicted"/>
<gene>
    <name evidence="1" type="ORF">WKI68_44750</name>
</gene>
<evidence type="ECO:0000313" key="2">
    <source>
        <dbReference type="Proteomes" id="UP001382904"/>
    </source>
</evidence>
<organism evidence="1 2">
    <name type="scientific">Streptomyces caledonius</name>
    <dbReference type="NCBI Taxonomy" id="3134107"/>
    <lineage>
        <taxon>Bacteria</taxon>
        <taxon>Bacillati</taxon>
        <taxon>Actinomycetota</taxon>
        <taxon>Actinomycetes</taxon>
        <taxon>Kitasatosporales</taxon>
        <taxon>Streptomycetaceae</taxon>
        <taxon>Streptomyces</taxon>
    </lineage>
</organism>
<evidence type="ECO:0000313" key="1">
    <source>
        <dbReference type="EMBL" id="MEJ8646471.1"/>
    </source>
</evidence>
<name>A0ABU8UEZ4_9ACTN</name>
<reference evidence="1 2" key="1">
    <citation type="submission" date="2024-03" db="EMBL/GenBank/DDBJ databases">
        <title>Novel Streptomyces species of biotechnological and ecological value are a feature of Machair soil.</title>
        <authorList>
            <person name="Prole J.R."/>
            <person name="Goodfellow M."/>
            <person name="Allenby N."/>
            <person name="Ward A.C."/>
        </authorList>
    </citation>
    <scope>NUCLEOTIDE SEQUENCE [LARGE SCALE GENOMIC DNA]</scope>
    <source>
        <strain evidence="1 2">MS1.HAVA.3</strain>
    </source>
</reference>
<dbReference type="Proteomes" id="UP001382904">
    <property type="component" value="Unassembled WGS sequence"/>
</dbReference>
<protein>
    <submittedName>
        <fullName evidence="1">Uncharacterized protein</fullName>
    </submittedName>
</protein>
<accession>A0ABU8UEZ4</accession>
<sequence>MSRILRSAAEMDEWRSRAEASGRSWSHPYLPVYPFIQILAEYGVLGQHAPPSDAASAQHLGGLLRDHHDQLLFDAHFDRRELDFREQHHLDRRLIGGGLTRNMVIGWD</sequence>